<proteinExistence type="predicted"/>
<reference evidence="1" key="1">
    <citation type="submission" date="2016-10" db="EMBL/GenBank/DDBJ databases">
        <title>Sequence of Gallionella enrichment culture.</title>
        <authorList>
            <person name="Poehlein A."/>
            <person name="Muehling M."/>
            <person name="Daniel R."/>
        </authorList>
    </citation>
    <scope>NUCLEOTIDE SEQUENCE</scope>
</reference>
<accession>A0A1J5SVX6</accession>
<dbReference type="EMBL" id="MLJW01000033">
    <property type="protein sequence ID" value="OIR08181.1"/>
    <property type="molecule type" value="Genomic_DNA"/>
</dbReference>
<sequence length="88" mass="9749">MTRRIVFLSLTATLLIGTTGCHGFLHRHKKASATVSSAPSADVAHEFRQRWIAKRVSDLTAGGMPAEQAREQAENEYARKYVYLSGTK</sequence>
<evidence type="ECO:0008006" key="2">
    <source>
        <dbReference type="Google" id="ProtNLM"/>
    </source>
</evidence>
<dbReference type="AlphaFoldDB" id="A0A1J5SVX6"/>
<organism evidence="1">
    <name type="scientific">mine drainage metagenome</name>
    <dbReference type="NCBI Taxonomy" id="410659"/>
    <lineage>
        <taxon>unclassified sequences</taxon>
        <taxon>metagenomes</taxon>
        <taxon>ecological metagenomes</taxon>
    </lineage>
</organism>
<comment type="caution">
    <text evidence="1">The sequence shown here is derived from an EMBL/GenBank/DDBJ whole genome shotgun (WGS) entry which is preliminary data.</text>
</comment>
<dbReference type="PROSITE" id="PS51257">
    <property type="entry name" value="PROKAR_LIPOPROTEIN"/>
    <property type="match status" value="1"/>
</dbReference>
<name>A0A1J5SVX6_9ZZZZ</name>
<protein>
    <recommendedName>
        <fullName evidence="2">Lipoprotein</fullName>
    </recommendedName>
</protein>
<evidence type="ECO:0000313" key="1">
    <source>
        <dbReference type="EMBL" id="OIR08181.1"/>
    </source>
</evidence>
<gene>
    <name evidence="1" type="ORF">GALL_96820</name>
</gene>